<reference evidence="3 4" key="1">
    <citation type="submission" date="2017-11" db="EMBL/GenBank/DDBJ databases">
        <title>Draft genome sequence of Mitsuaria sp. HWN-4.</title>
        <authorList>
            <person name="Gundlapally S.R."/>
        </authorList>
    </citation>
    <scope>NUCLEOTIDE SEQUENCE [LARGE SCALE GENOMIC DNA]</scope>
    <source>
        <strain evidence="3 4">HWN-4</strain>
    </source>
</reference>
<dbReference type="Proteomes" id="UP000231501">
    <property type="component" value="Unassembled WGS sequence"/>
</dbReference>
<sequence>LTMRADAFLTDDYQPSDYAWMDVTDSVVDVIIGPIETYEDRLFGYKAGFEAYVLVKDLEWSERLAIYAETLPALQRGLPVADEYKAEEPGAEAQLNAYDIVYYAGHSNAGSKTIAVNLPNDEEVQLEKGTRRSQLK</sequence>
<dbReference type="PANTHER" id="PTHR23422">
    <property type="entry name" value="DIPEPTIDYL PEPTIDASE III-RELATED"/>
    <property type="match status" value="1"/>
</dbReference>
<protein>
    <submittedName>
        <fullName evidence="3">Zn-dependent hydrolase</fullName>
    </submittedName>
</protein>
<keyword evidence="2 3" id="KW-0378">Hydrolase</keyword>
<keyword evidence="4" id="KW-1185">Reference proteome</keyword>
<evidence type="ECO:0000256" key="1">
    <source>
        <dbReference type="ARBA" id="ARBA00022723"/>
    </source>
</evidence>
<organism evidence="3 4">
    <name type="scientific">Roseateles chitinivorans</name>
    <dbReference type="NCBI Taxonomy" id="2917965"/>
    <lineage>
        <taxon>Bacteria</taxon>
        <taxon>Pseudomonadati</taxon>
        <taxon>Pseudomonadota</taxon>
        <taxon>Betaproteobacteria</taxon>
        <taxon>Burkholderiales</taxon>
        <taxon>Sphaerotilaceae</taxon>
        <taxon>Roseateles</taxon>
    </lineage>
</organism>
<dbReference type="InterPro" id="IPR039461">
    <property type="entry name" value="Peptidase_M49"/>
</dbReference>
<comment type="caution">
    <text evidence="3">The sequence shown here is derived from an EMBL/GenBank/DDBJ whole genome shotgun (WGS) entry which is preliminary data.</text>
</comment>
<dbReference type="EMBL" id="PEOG01000245">
    <property type="protein sequence ID" value="PIM50359.1"/>
    <property type="molecule type" value="Genomic_DNA"/>
</dbReference>
<keyword evidence="1" id="KW-0479">Metal-binding</keyword>
<dbReference type="Gene3D" id="3.30.540.30">
    <property type="match status" value="1"/>
</dbReference>
<dbReference type="GO" id="GO:0008239">
    <property type="term" value="F:dipeptidyl-peptidase activity"/>
    <property type="evidence" value="ECO:0007669"/>
    <property type="project" value="TreeGrafter"/>
</dbReference>
<dbReference type="PANTHER" id="PTHR23422:SF9">
    <property type="entry name" value="ZN-DEPENDENT HYDROLASE"/>
    <property type="match status" value="1"/>
</dbReference>
<feature type="non-terminal residue" evidence="3">
    <location>
        <position position="136"/>
    </location>
</feature>
<dbReference type="GO" id="GO:0046872">
    <property type="term" value="F:metal ion binding"/>
    <property type="evidence" value="ECO:0007669"/>
    <property type="project" value="UniProtKB-KW"/>
</dbReference>
<feature type="non-terminal residue" evidence="3">
    <location>
        <position position="1"/>
    </location>
</feature>
<accession>A0A2G9C464</accession>
<name>A0A2G9C464_9BURK</name>
<dbReference type="AlphaFoldDB" id="A0A2G9C464"/>
<dbReference type="GO" id="GO:0005737">
    <property type="term" value="C:cytoplasm"/>
    <property type="evidence" value="ECO:0007669"/>
    <property type="project" value="TreeGrafter"/>
</dbReference>
<evidence type="ECO:0000256" key="2">
    <source>
        <dbReference type="ARBA" id="ARBA00022801"/>
    </source>
</evidence>
<dbReference type="Pfam" id="PF03571">
    <property type="entry name" value="Peptidase_M49"/>
    <property type="match status" value="1"/>
</dbReference>
<gene>
    <name evidence="3" type="ORF">CS062_25465</name>
</gene>
<evidence type="ECO:0000313" key="3">
    <source>
        <dbReference type="EMBL" id="PIM50359.1"/>
    </source>
</evidence>
<evidence type="ECO:0000313" key="4">
    <source>
        <dbReference type="Proteomes" id="UP000231501"/>
    </source>
</evidence>
<proteinExistence type="predicted"/>